<dbReference type="AlphaFoldDB" id="M4BE84"/>
<sequence length="54" mass="6076">MVCYTNTCTILSGHLLHLQYGLLVVSNWARMLISRSNCLSDGHCHMIGQVTLRD</sequence>
<name>M4BE84_HYAAE</name>
<dbReference type="InParanoid" id="M4BE84"/>
<dbReference type="EnsemblProtists" id="HpaT804602">
    <property type="protein sequence ID" value="HpaP804602"/>
    <property type="gene ID" value="HpaG804602"/>
</dbReference>
<proteinExistence type="predicted"/>
<dbReference type="VEuPathDB" id="FungiDB:HpaG804602"/>
<dbReference type="Proteomes" id="UP000011713">
    <property type="component" value="Unassembled WGS sequence"/>
</dbReference>
<protein>
    <submittedName>
        <fullName evidence="1">Uncharacterized protein</fullName>
    </submittedName>
</protein>
<reference evidence="1" key="2">
    <citation type="submission" date="2015-06" db="UniProtKB">
        <authorList>
            <consortium name="EnsemblProtists"/>
        </authorList>
    </citation>
    <scope>IDENTIFICATION</scope>
    <source>
        <strain evidence="1">Emoy2</strain>
    </source>
</reference>
<dbReference type="EMBL" id="JH598174">
    <property type="status" value="NOT_ANNOTATED_CDS"/>
    <property type="molecule type" value="Genomic_DNA"/>
</dbReference>
<keyword evidence="2" id="KW-1185">Reference proteome</keyword>
<reference evidence="2" key="1">
    <citation type="journal article" date="2010" name="Science">
        <title>Signatures of adaptation to obligate biotrophy in the Hyaloperonospora arabidopsidis genome.</title>
        <authorList>
            <person name="Baxter L."/>
            <person name="Tripathy S."/>
            <person name="Ishaque N."/>
            <person name="Boot N."/>
            <person name="Cabral A."/>
            <person name="Kemen E."/>
            <person name="Thines M."/>
            <person name="Ah-Fong A."/>
            <person name="Anderson R."/>
            <person name="Badejoko W."/>
            <person name="Bittner-Eddy P."/>
            <person name="Boore J.L."/>
            <person name="Chibucos M.C."/>
            <person name="Coates M."/>
            <person name="Dehal P."/>
            <person name="Delehaunty K."/>
            <person name="Dong S."/>
            <person name="Downton P."/>
            <person name="Dumas B."/>
            <person name="Fabro G."/>
            <person name="Fronick C."/>
            <person name="Fuerstenberg S.I."/>
            <person name="Fulton L."/>
            <person name="Gaulin E."/>
            <person name="Govers F."/>
            <person name="Hughes L."/>
            <person name="Humphray S."/>
            <person name="Jiang R.H."/>
            <person name="Judelson H."/>
            <person name="Kamoun S."/>
            <person name="Kyung K."/>
            <person name="Meijer H."/>
            <person name="Minx P."/>
            <person name="Morris P."/>
            <person name="Nelson J."/>
            <person name="Phuntumart V."/>
            <person name="Qutob D."/>
            <person name="Rehmany A."/>
            <person name="Rougon-Cardoso A."/>
            <person name="Ryden P."/>
            <person name="Torto-Alalibo T."/>
            <person name="Studholme D."/>
            <person name="Wang Y."/>
            <person name="Win J."/>
            <person name="Wood J."/>
            <person name="Clifton S.W."/>
            <person name="Rogers J."/>
            <person name="Van den Ackerveken G."/>
            <person name="Jones J.D."/>
            <person name="McDowell J.M."/>
            <person name="Beynon J."/>
            <person name="Tyler B.M."/>
        </authorList>
    </citation>
    <scope>NUCLEOTIDE SEQUENCE [LARGE SCALE GENOMIC DNA]</scope>
    <source>
        <strain evidence="2">Emoy2</strain>
    </source>
</reference>
<evidence type="ECO:0000313" key="2">
    <source>
        <dbReference type="Proteomes" id="UP000011713"/>
    </source>
</evidence>
<dbReference type="HOGENOM" id="CLU_3054446_0_0_1"/>
<evidence type="ECO:0000313" key="1">
    <source>
        <dbReference type="EnsemblProtists" id="HpaP804602"/>
    </source>
</evidence>
<accession>M4BE84</accession>
<organism evidence="1 2">
    <name type="scientific">Hyaloperonospora arabidopsidis (strain Emoy2)</name>
    <name type="common">Downy mildew agent</name>
    <name type="synonym">Peronospora arabidopsidis</name>
    <dbReference type="NCBI Taxonomy" id="559515"/>
    <lineage>
        <taxon>Eukaryota</taxon>
        <taxon>Sar</taxon>
        <taxon>Stramenopiles</taxon>
        <taxon>Oomycota</taxon>
        <taxon>Peronosporomycetes</taxon>
        <taxon>Peronosporales</taxon>
        <taxon>Peronosporaceae</taxon>
        <taxon>Hyaloperonospora</taxon>
    </lineage>
</organism>